<sequence length="557" mass="59151">MAGPPPSDPRASSPLHRTDVLDGRLNKIESLLQSFPDRVSAAVEAMMASMNATVLRRLDAVERAVRDVPASVGSKVDTSNAAVLRRLERVEKAAAVLRRQVISNNLVVPHALAAKVDETDTEPEVVVGIQGFNTALKAFTEAITSTPRRVASTSTAALAPPAAPAPNPSTTKHRRPPANTAATTQSKKPTNQPLTTKPIQRQSATGSRIPWSNQPAHSPSDDAQTQLAASSLGTGRPSHPKRTTRPVSSTPKPPTNSFLRAEVEDSRSSQQTTSTASPSLLQAALAINNSLGRDKMVLYATEDSPPRKPRQSKGPSGMKVSDIAALKQRQLKATISTSSHVPEQPKQGSSAGTNFPVAHQSPPPPPRFGSATLTRTPLASQHLASSANHPVTTSATASSNAPQAAAPTGITAHAEATTTTTHSHEATAHSLDDSSTIVPDSEDAQESNWQRTLEMSFSHLEQVHSQPTEPLAEPTPLLAASIPLKRKRGRPRKVPLTVLEPAPKKVKIAPLPPPTQPTKRPRGRPRKVLQRPHEIVILTDDSDVDDNATVSDGSVQI</sequence>
<dbReference type="EMBL" id="QUTC01002342">
    <property type="protein sequence ID" value="RHY74484.1"/>
    <property type="molecule type" value="Genomic_DNA"/>
</dbReference>
<feature type="compositionally biased region" description="Low complexity" evidence="1">
    <location>
        <begin position="268"/>
        <end position="277"/>
    </location>
</feature>
<feature type="compositionally biased region" description="Polar residues" evidence="1">
    <location>
        <begin position="180"/>
        <end position="233"/>
    </location>
</feature>
<feature type="compositionally biased region" description="Polar residues" evidence="1">
    <location>
        <begin position="371"/>
        <end position="389"/>
    </location>
</feature>
<dbReference type="VEuPathDB" id="FungiDB:H257_02879"/>
<feature type="compositionally biased region" description="Polar residues" evidence="1">
    <location>
        <begin position="331"/>
        <end position="353"/>
    </location>
</feature>
<proteinExistence type="predicted"/>
<dbReference type="InterPro" id="IPR017956">
    <property type="entry name" value="AT_hook_DNA-bd_motif"/>
</dbReference>
<feature type="compositionally biased region" description="Polar residues" evidence="1">
    <location>
        <begin position="245"/>
        <end position="258"/>
    </location>
</feature>
<dbReference type="Proteomes" id="UP000265716">
    <property type="component" value="Unassembled WGS sequence"/>
</dbReference>
<dbReference type="SMART" id="SM00384">
    <property type="entry name" value="AT_hook"/>
    <property type="match status" value="2"/>
</dbReference>
<gene>
    <name evidence="2" type="ORF">DYB38_013976</name>
</gene>
<protein>
    <submittedName>
        <fullName evidence="2">Uncharacterized protein</fullName>
    </submittedName>
</protein>
<evidence type="ECO:0000256" key="1">
    <source>
        <dbReference type="SAM" id="MobiDB-lite"/>
    </source>
</evidence>
<dbReference type="GO" id="GO:0003677">
    <property type="term" value="F:DNA binding"/>
    <property type="evidence" value="ECO:0007669"/>
    <property type="project" value="InterPro"/>
</dbReference>
<feature type="compositionally biased region" description="Low complexity" evidence="1">
    <location>
        <begin position="390"/>
        <end position="421"/>
    </location>
</feature>
<feature type="region of interest" description="Disordered" evidence="1">
    <location>
        <begin position="331"/>
        <end position="448"/>
    </location>
</feature>
<evidence type="ECO:0000313" key="2">
    <source>
        <dbReference type="EMBL" id="RHY74484.1"/>
    </source>
</evidence>
<organism evidence="2 3">
    <name type="scientific">Aphanomyces astaci</name>
    <name type="common">Crayfish plague agent</name>
    <dbReference type="NCBI Taxonomy" id="112090"/>
    <lineage>
        <taxon>Eukaryota</taxon>
        <taxon>Sar</taxon>
        <taxon>Stramenopiles</taxon>
        <taxon>Oomycota</taxon>
        <taxon>Saprolegniomycetes</taxon>
        <taxon>Saprolegniales</taxon>
        <taxon>Verrucalvaceae</taxon>
        <taxon>Aphanomyces</taxon>
    </lineage>
</organism>
<feature type="compositionally biased region" description="Basic residues" evidence="1">
    <location>
        <begin position="519"/>
        <end position="530"/>
    </location>
</feature>
<feature type="region of interest" description="Disordered" evidence="1">
    <location>
        <begin position="299"/>
        <end position="319"/>
    </location>
</feature>
<feature type="compositionally biased region" description="Basic and acidic residues" evidence="1">
    <location>
        <begin position="422"/>
        <end position="432"/>
    </location>
</feature>
<dbReference type="AlphaFoldDB" id="A0A397E6G7"/>
<feature type="region of interest" description="Disordered" evidence="1">
    <location>
        <begin position="488"/>
        <end position="533"/>
    </location>
</feature>
<feature type="compositionally biased region" description="Low complexity" evidence="1">
    <location>
        <begin position="151"/>
        <end position="160"/>
    </location>
</feature>
<comment type="caution">
    <text evidence="2">The sequence shown here is derived from an EMBL/GenBank/DDBJ whole genome shotgun (WGS) entry which is preliminary data.</text>
</comment>
<evidence type="ECO:0000313" key="3">
    <source>
        <dbReference type="Proteomes" id="UP000265716"/>
    </source>
</evidence>
<feature type="region of interest" description="Disordered" evidence="1">
    <location>
        <begin position="150"/>
        <end position="277"/>
    </location>
</feature>
<dbReference type="PRINTS" id="PR00929">
    <property type="entry name" value="ATHOOK"/>
</dbReference>
<accession>A0A397E6G7</accession>
<name>A0A397E6G7_APHAT</name>
<reference evidence="2 3" key="1">
    <citation type="submission" date="2018-08" db="EMBL/GenBank/DDBJ databases">
        <title>Aphanomyces genome sequencing and annotation.</title>
        <authorList>
            <person name="Minardi D."/>
            <person name="Oidtmann B."/>
            <person name="Van Der Giezen M."/>
            <person name="Studholme D.J."/>
        </authorList>
    </citation>
    <scope>NUCLEOTIDE SEQUENCE [LARGE SCALE GENOMIC DNA]</scope>
    <source>
        <strain evidence="2 3">SA</strain>
    </source>
</reference>